<dbReference type="EMBL" id="SSGG01000039">
    <property type="protein sequence ID" value="TXI37894.1"/>
    <property type="molecule type" value="Genomic_DNA"/>
</dbReference>
<dbReference type="Pfam" id="PF07238">
    <property type="entry name" value="PilZ"/>
    <property type="match status" value="1"/>
</dbReference>
<comment type="caution">
    <text evidence="2">The sequence shown here is derived from an EMBL/GenBank/DDBJ whole genome shotgun (WGS) entry which is preliminary data.</text>
</comment>
<dbReference type="Proteomes" id="UP000321374">
    <property type="component" value="Unassembled WGS sequence"/>
</dbReference>
<dbReference type="Gene3D" id="2.40.10.220">
    <property type="entry name" value="predicted glycosyltransferase like domains"/>
    <property type="match status" value="1"/>
</dbReference>
<dbReference type="SUPFAM" id="SSF141371">
    <property type="entry name" value="PilZ domain-like"/>
    <property type="match status" value="1"/>
</dbReference>
<gene>
    <name evidence="2" type="ORF">E6Q51_02320</name>
</gene>
<dbReference type="InterPro" id="IPR009875">
    <property type="entry name" value="PilZ_domain"/>
</dbReference>
<dbReference type="GO" id="GO:0035438">
    <property type="term" value="F:cyclic-di-GMP binding"/>
    <property type="evidence" value="ECO:0007669"/>
    <property type="project" value="InterPro"/>
</dbReference>
<protein>
    <submittedName>
        <fullName evidence="2">PilZ domain-containing protein</fullName>
    </submittedName>
</protein>
<accession>A0A5C7WME5</accession>
<name>A0A5C7WME5_METME</name>
<dbReference type="RefSeq" id="WP_124553371.1">
    <property type="nucleotide sequence ID" value="NZ_CP033953.1"/>
</dbReference>
<feature type="domain" description="PilZ" evidence="1">
    <location>
        <begin position="17"/>
        <end position="110"/>
    </location>
</feature>
<evidence type="ECO:0000313" key="3">
    <source>
        <dbReference type="Proteomes" id="UP000321374"/>
    </source>
</evidence>
<evidence type="ECO:0000259" key="1">
    <source>
        <dbReference type="Pfam" id="PF07238"/>
    </source>
</evidence>
<dbReference type="AlphaFoldDB" id="A0A5C7WME5"/>
<organism evidence="2 3">
    <name type="scientific">Methylophilus methylotrophus</name>
    <name type="common">Bacterium W3A1</name>
    <dbReference type="NCBI Taxonomy" id="17"/>
    <lineage>
        <taxon>Bacteria</taxon>
        <taxon>Pseudomonadati</taxon>
        <taxon>Pseudomonadota</taxon>
        <taxon>Betaproteobacteria</taxon>
        <taxon>Nitrosomonadales</taxon>
        <taxon>Methylophilaceae</taxon>
        <taxon>Methylophilus</taxon>
    </lineage>
</organism>
<proteinExistence type="predicted"/>
<evidence type="ECO:0000313" key="2">
    <source>
        <dbReference type="EMBL" id="TXI37894.1"/>
    </source>
</evidence>
<reference evidence="2 3" key="1">
    <citation type="submission" date="2018-09" db="EMBL/GenBank/DDBJ databases">
        <title>Metagenome Assembled Genomes from an Advanced Water Purification Facility.</title>
        <authorList>
            <person name="Stamps B.W."/>
            <person name="Spear J.R."/>
        </authorList>
    </citation>
    <scope>NUCLEOTIDE SEQUENCE [LARGE SCALE GENOMIC DNA]</scope>
    <source>
        <strain evidence="2">Bin_42_2</strain>
    </source>
</reference>
<sequence length="113" mass="13049">MSYSSFQHTSVDQNRRSWHKKSQLVDNTGRKYTVFTHDISMTGMSLFADKQYKSGQLCNVEVPVFVGSGLRHYRFDCRVVFSSLCGMRGFRTNLEFLEVPPENKTLIQSVMAR</sequence>